<dbReference type="EMBL" id="AWUE01015122">
    <property type="protein sequence ID" value="OMO99517.1"/>
    <property type="molecule type" value="Genomic_DNA"/>
</dbReference>
<proteinExistence type="predicted"/>
<gene>
    <name evidence="1" type="ORF">COLO4_13242</name>
</gene>
<dbReference type="AlphaFoldDB" id="A0A1R3JXU7"/>
<comment type="caution">
    <text evidence="1">The sequence shown here is derived from an EMBL/GenBank/DDBJ whole genome shotgun (WGS) entry which is preliminary data.</text>
</comment>
<organism evidence="1 2">
    <name type="scientific">Corchorus olitorius</name>
    <dbReference type="NCBI Taxonomy" id="93759"/>
    <lineage>
        <taxon>Eukaryota</taxon>
        <taxon>Viridiplantae</taxon>
        <taxon>Streptophyta</taxon>
        <taxon>Embryophyta</taxon>
        <taxon>Tracheophyta</taxon>
        <taxon>Spermatophyta</taxon>
        <taxon>Magnoliopsida</taxon>
        <taxon>eudicotyledons</taxon>
        <taxon>Gunneridae</taxon>
        <taxon>Pentapetalae</taxon>
        <taxon>rosids</taxon>
        <taxon>malvids</taxon>
        <taxon>Malvales</taxon>
        <taxon>Malvaceae</taxon>
        <taxon>Grewioideae</taxon>
        <taxon>Apeibeae</taxon>
        <taxon>Corchorus</taxon>
    </lineage>
</organism>
<accession>A0A1R3JXU7</accession>
<dbReference type="Proteomes" id="UP000187203">
    <property type="component" value="Unassembled WGS sequence"/>
</dbReference>
<reference evidence="2" key="1">
    <citation type="submission" date="2013-09" db="EMBL/GenBank/DDBJ databases">
        <title>Corchorus olitorius genome sequencing.</title>
        <authorList>
            <person name="Alam M."/>
            <person name="Haque M.S."/>
            <person name="Islam M.S."/>
            <person name="Emdad E.M."/>
            <person name="Islam M.M."/>
            <person name="Ahmed B."/>
            <person name="Halim A."/>
            <person name="Hossen Q.M.M."/>
            <person name="Hossain M.Z."/>
            <person name="Ahmed R."/>
            <person name="Khan M.M."/>
            <person name="Islam R."/>
            <person name="Rashid M.M."/>
            <person name="Khan S.A."/>
            <person name="Rahman M.S."/>
            <person name="Alam M."/>
            <person name="Yahiya A.S."/>
            <person name="Khan M.S."/>
            <person name="Azam M.S."/>
            <person name="Haque T."/>
            <person name="Lashkar M.Z.H."/>
            <person name="Akhand A.I."/>
            <person name="Morshed G."/>
            <person name="Roy S."/>
            <person name="Uddin K.S."/>
            <person name="Rabeya T."/>
            <person name="Hossain A.S."/>
            <person name="Chowdhury A."/>
            <person name="Snigdha A.R."/>
            <person name="Mortoza M.S."/>
            <person name="Matin S.A."/>
            <person name="Hoque S.M.E."/>
            <person name="Islam M.K."/>
            <person name="Roy D.K."/>
            <person name="Haider R."/>
            <person name="Moosa M.M."/>
            <person name="Elias S.M."/>
            <person name="Hasan A.M."/>
            <person name="Jahan S."/>
            <person name="Shafiuddin M."/>
            <person name="Mahmood N."/>
            <person name="Shommy N.S."/>
        </authorList>
    </citation>
    <scope>NUCLEOTIDE SEQUENCE [LARGE SCALE GENOMIC DNA]</scope>
    <source>
        <strain evidence="2">cv. O-4</strain>
    </source>
</reference>
<evidence type="ECO:0000313" key="1">
    <source>
        <dbReference type="EMBL" id="OMO99517.1"/>
    </source>
</evidence>
<sequence length="44" mass="5501">MDFGQQLEMGNRREGRLVFKKGLCWLFHALYWWENGVMWHLRFN</sequence>
<protein>
    <submittedName>
        <fullName evidence="1">Uncharacterized protein</fullName>
    </submittedName>
</protein>
<name>A0A1R3JXU7_9ROSI</name>
<keyword evidence="2" id="KW-1185">Reference proteome</keyword>
<evidence type="ECO:0000313" key="2">
    <source>
        <dbReference type="Proteomes" id="UP000187203"/>
    </source>
</evidence>